<name>A0AA88NH47_CHASR</name>
<dbReference type="AlphaFoldDB" id="A0AA88NH47"/>
<evidence type="ECO:0000256" key="1">
    <source>
        <dbReference type="SAM" id="MobiDB-lite"/>
    </source>
</evidence>
<feature type="compositionally biased region" description="Basic and acidic residues" evidence="1">
    <location>
        <begin position="32"/>
        <end position="41"/>
    </location>
</feature>
<feature type="region of interest" description="Disordered" evidence="1">
    <location>
        <begin position="194"/>
        <end position="216"/>
    </location>
</feature>
<feature type="compositionally biased region" description="Polar residues" evidence="1">
    <location>
        <begin position="43"/>
        <end position="54"/>
    </location>
</feature>
<gene>
    <name evidence="2" type="ORF">Q5P01_005842</name>
</gene>
<accession>A0AA88NH47</accession>
<dbReference type="EMBL" id="JAUPFM010000003">
    <property type="protein sequence ID" value="KAK2857107.1"/>
    <property type="molecule type" value="Genomic_DNA"/>
</dbReference>
<comment type="caution">
    <text evidence="2">The sequence shown here is derived from an EMBL/GenBank/DDBJ whole genome shotgun (WGS) entry which is preliminary data.</text>
</comment>
<sequence>MGGIALSPAGAKRWSSGTWRLLLKTSGSVQKRSTEEHEGEGFKSQSFHTSTQDGQPRREDEEEEEAALFLLSIVPRRGADGARDWKHRLELANPGLMASCAGSAMQEMPGQLGDPAEISGAKGTADVTVSGLNALLPPFPSPPSLRQKNTKRGIWFQNKPLVSKHLISPAAEAPNISAPVLTEVSDAILKLSRAEEETDLGKAAQPKLDSRVSYSD</sequence>
<evidence type="ECO:0000313" key="3">
    <source>
        <dbReference type="Proteomes" id="UP001187415"/>
    </source>
</evidence>
<keyword evidence="3" id="KW-1185">Reference proteome</keyword>
<proteinExistence type="predicted"/>
<dbReference type="Proteomes" id="UP001187415">
    <property type="component" value="Unassembled WGS sequence"/>
</dbReference>
<evidence type="ECO:0000313" key="2">
    <source>
        <dbReference type="EMBL" id="KAK2857107.1"/>
    </source>
</evidence>
<feature type="region of interest" description="Disordered" evidence="1">
    <location>
        <begin position="26"/>
        <end position="66"/>
    </location>
</feature>
<organism evidence="2 3">
    <name type="scientific">Channa striata</name>
    <name type="common">Snakehead murrel</name>
    <name type="synonym">Ophicephalus striatus</name>
    <dbReference type="NCBI Taxonomy" id="64152"/>
    <lineage>
        <taxon>Eukaryota</taxon>
        <taxon>Metazoa</taxon>
        <taxon>Chordata</taxon>
        <taxon>Craniata</taxon>
        <taxon>Vertebrata</taxon>
        <taxon>Euteleostomi</taxon>
        <taxon>Actinopterygii</taxon>
        <taxon>Neopterygii</taxon>
        <taxon>Teleostei</taxon>
        <taxon>Neoteleostei</taxon>
        <taxon>Acanthomorphata</taxon>
        <taxon>Anabantaria</taxon>
        <taxon>Anabantiformes</taxon>
        <taxon>Channoidei</taxon>
        <taxon>Channidae</taxon>
        <taxon>Channa</taxon>
    </lineage>
</organism>
<reference evidence="2" key="1">
    <citation type="submission" date="2023-07" db="EMBL/GenBank/DDBJ databases">
        <title>Chromosome-level Genome Assembly of Striped Snakehead (Channa striata).</title>
        <authorList>
            <person name="Liu H."/>
        </authorList>
    </citation>
    <scope>NUCLEOTIDE SEQUENCE</scope>
    <source>
        <strain evidence="2">Gz</strain>
        <tissue evidence="2">Muscle</tissue>
    </source>
</reference>
<protein>
    <submittedName>
        <fullName evidence="2">Uncharacterized protein</fullName>
    </submittedName>
</protein>